<comment type="caution">
    <text evidence="1">The sequence shown here is derived from an EMBL/GenBank/DDBJ whole genome shotgun (WGS) entry which is preliminary data.</text>
</comment>
<evidence type="ECO:0000313" key="1">
    <source>
        <dbReference type="EMBL" id="EAY24874.1"/>
    </source>
</evidence>
<gene>
    <name evidence="1" type="ORF">M23134_05849</name>
</gene>
<keyword evidence="2" id="KW-1185">Reference proteome</keyword>
<accession>A1ZXJ9</accession>
<protein>
    <submittedName>
        <fullName evidence="1">Uncharacterized protein</fullName>
    </submittedName>
</protein>
<dbReference type="Proteomes" id="UP000004095">
    <property type="component" value="Unassembled WGS sequence"/>
</dbReference>
<name>A1ZXJ9_MICM2</name>
<reference evidence="1 2" key="1">
    <citation type="submission" date="2007-01" db="EMBL/GenBank/DDBJ databases">
        <authorList>
            <person name="Haygood M."/>
            <person name="Podell S."/>
            <person name="Anderson C."/>
            <person name="Hopkinson B."/>
            <person name="Roe K."/>
            <person name="Barbeau K."/>
            <person name="Gaasterland T."/>
            <person name="Ferriera S."/>
            <person name="Johnson J."/>
            <person name="Kravitz S."/>
            <person name="Beeson K."/>
            <person name="Sutton G."/>
            <person name="Rogers Y.-H."/>
            <person name="Friedman R."/>
            <person name="Frazier M."/>
            <person name="Venter J.C."/>
        </authorList>
    </citation>
    <scope>NUCLEOTIDE SEQUENCE [LARGE SCALE GENOMIC DNA]</scope>
    <source>
        <strain evidence="1 2">ATCC 23134</strain>
    </source>
</reference>
<dbReference type="EMBL" id="AAWS01000059">
    <property type="protein sequence ID" value="EAY24874.1"/>
    <property type="molecule type" value="Genomic_DNA"/>
</dbReference>
<organism evidence="1 2">
    <name type="scientific">Microscilla marina ATCC 23134</name>
    <dbReference type="NCBI Taxonomy" id="313606"/>
    <lineage>
        <taxon>Bacteria</taxon>
        <taxon>Pseudomonadati</taxon>
        <taxon>Bacteroidota</taxon>
        <taxon>Cytophagia</taxon>
        <taxon>Cytophagales</taxon>
        <taxon>Microscillaceae</taxon>
        <taxon>Microscilla</taxon>
    </lineage>
</organism>
<evidence type="ECO:0000313" key="2">
    <source>
        <dbReference type="Proteomes" id="UP000004095"/>
    </source>
</evidence>
<proteinExistence type="predicted"/>
<dbReference type="RefSeq" id="WP_002703926.1">
    <property type="nucleotide sequence ID" value="NZ_AAWS01000059.1"/>
</dbReference>
<dbReference type="AlphaFoldDB" id="A1ZXJ9"/>
<sequence length="161" mass="18337">MTEKNKVGQNRHEYPLMGNIEEERGDLKVYIKKITDKKVTLKCCFIILLTLCSLSSCLDPITHRNNPELIEWKGMKEDSAQSVIAQKVPLKATPAIVTQFCKKQGLSPSPLTPHPPGFFITASSPIISEKVMTKAKWLFKFYFDRSKRLTKTTLHKSLIPF</sequence>